<keyword evidence="3" id="KW-1185">Reference proteome</keyword>
<organism evidence="2 3">
    <name type="scientific">Ancylostoma ceylanicum</name>
    <dbReference type="NCBI Taxonomy" id="53326"/>
    <lineage>
        <taxon>Eukaryota</taxon>
        <taxon>Metazoa</taxon>
        <taxon>Ecdysozoa</taxon>
        <taxon>Nematoda</taxon>
        <taxon>Chromadorea</taxon>
        <taxon>Rhabditida</taxon>
        <taxon>Rhabditina</taxon>
        <taxon>Rhabditomorpha</taxon>
        <taxon>Strongyloidea</taxon>
        <taxon>Ancylostomatidae</taxon>
        <taxon>Ancylostomatinae</taxon>
        <taxon>Ancylostoma</taxon>
    </lineage>
</organism>
<accession>A0A016RTQ3</accession>
<reference evidence="3" key="1">
    <citation type="journal article" date="2015" name="Nat. Genet.">
        <title>The genome and transcriptome of the zoonotic hookworm Ancylostoma ceylanicum identify infection-specific gene families.</title>
        <authorList>
            <person name="Schwarz E.M."/>
            <person name="Hu Y."/>
            <person name="Antoshechkin I."/>
            <person name="Miller M.M."/>
            <person name="Sternberg P.W."/>
            <person name="Aroian R.V."/>
        </authorList>
    </citation>
    <scope>NUCLEOTIDE SEQUENCE</scope>
    <source>
        <strain evidence="3">HY135</strain>
    </source>
</reference>
<evidence type="ECO:0000313" key="2">
    <source>
        <dbReference type="EMBL" id="EYB81676.1"/>
    </source>
</evidence>
<dbReference type="EMBL" id="JARK01001713">
    <property type="protein sequence ID" value="EYB81676.1"/>
    <property type="molecule type" value="Genomic_DNA"/>
</dbReference>
<name>A0A016RTQ3_9BILA</name>
<feature type="transmembrane region" description="Helical" evidence="1">
    <location>
        <begin position="68"/>
        <end position="88"/>
    </location>
</feature>
<dbReference type="AlphaFoldDB" id="A0A016RTQ3"/>
<evidence type="ECO:0000256" key="1">
    <source>
        <dbReference type="SAM" id="Phobius"/>
    </source>
</evidence>
<keyword evidence="1" id="KW-0812">Transmembrane</keyword>
<keyword evidence="1" id="KW-1133">Transmembrane helix</keyword>
<protein>
    <submittedName>
        <fullName evidence="2">Uncharacterized protein</fullName>
    </submittedName>
</protein>
<evidence type="ECO:0000313" key="3">
    <source>
        <dbReference type="Proteomes" id="UP000024635"/>
    </source>
</evidence>
<comment type="caution">
    <text evidence="2">The sequence shown here is derived from an EMBL/GenBank/DDBJ whole genome shotgun (WGS) entry which is preliminary data.</text>
</comment>
<gene>
    <name evidence="2" type="primary">Acey_s0377.g272</name>
    <name evidence="2" type="ORF">Y032_0377g272</name>
</gene>
<keyword evidence="1" id="KW-0472">Membrane</keyword>
<dbReference type="Proteomes" id="UP000024635">
    <property type="component" value="Unassembled WGS sequence"/>
</dbReference>
<proteinExistence type="predicted"/>
<sequence>MNERGSRPARIRMELTPFVRVDAELYPGATFNEAYFVELVRSYLEAIGSQYVPTFVCVGDVSRFSLSFFFFLISFRLHCLLSYTFLVWSNSSAFDK</sequence>